<name>A0A834R1Q9_MARMO</name>
<evidence type="ECO:0000313" key="2">
    <source>
        <dbReference type="Proteomes" id="UP000662637"/>
    </source>
</evidence>
<dbReference type="EMBL" id="WJEC01000014">
    <property type="protein sequence ID" value="KAF7487116.1"/>
    <property type="molecule type" value="Genomic_DNA"/>
</dbReference>
<dbReference type="AlphaFoldDB" id="A0A834R1Q9"/>
<comment type="caution">
    <text evidence="1">The sequence shown here is derived from an EMBL/GenBank/DDBJ whole genome shotgun (WGS) entry which is preliminary data.</text>
</comment>
<sequence length="104" mass="11413">MWPPKFSFPAPLFSVASIASYSDFVPGCELSGDKESPSCLELCEVCPSLHRMSERAVQNWNAGHWLLALCLTWLWTLLASASSQPPTATGQKVFCRERGPRVGA</sequence>
<evidence type="ECO:0000313" key="1">
    <source>
        <dbReference type="EMBL" id="KAF7487116.1"/>
    </source>
</evidence>
<proteinExistence type="predicted"/>
<protein>
    <submittedName>
        <fullName evidence="1">Uncharacterized protein</fullName>
    </submittedName>
</protein>
<gene>
    <name evidence="1" type="ORF">GHT09_000411</name>
</gene>
<dbReference type="Proteomes" id="UP000662637">
    <property type="component" value="Unassembled WGS sequence"/>
</dbReference>
<accession>A0A834R1Q9</accession>
<organism evidence="1 2">
    <name type="scientific">Marmota monax</name>
    <name type="common">Woodchuck</name>
    <dbReference type="NCBI Taxonomy" id="9995"/>
    <lineage>
        <taxon>Eukaryota</taxon>
        <taxon>Metazoa</taxon>
        <taxon>Chordata</taxon>
        <taxon>Craniata</taxon>
        <taxon>Vertebrata</taxon>
        <taxon>Euteleostomi</taxon>
        <taxon>Mammalia</taxon>
        <taxon>Eutheria</taxon>
        <taxon>Euarchontoglires</taxon>
        <taxon>Glires</taxon>
        <taxon>Rodentia</taxon>
        <taxon>Sciuromorpha</taxon>
        <taxon>Sciuridae</taxon>
        <taxon>Xerinae</taxon>
        <taxon>Marmotini</taxon>
        <taxon>Marmota</taxon>
    </lineage>
</organism>
<reference evidence="1" key="1">
    <citation type="submission" date="2020-08" db="EMBL/GenBank/DDBJ databases">
        <authorList>
            <person name="Shumante A."/>
            <person name="Zimin A.V."/>
            <person name="Puiu D."/>
            <person name="Salzberg S.L."/>
        </authorList>
    </citation>
    <scope>NUCLEOTIDE SEQUENCE</scope>
    <source>
        <strain evidence="1">WC2-LM</strain>
        <tissue evidence="1">Liver</tissue>
    </source>
</reference>